<gene>
    <name evidence="3" type="ORF">GCU69_27210</name>
</gene>
<reference evidence="3 4" key="1">
    <citation type="submission" date="2019-10" db="EMBL/GenBank/DDBJ databases">
        <title>Streptomyces tenebrisbrunneis sp.nov., an endogenous actinomycete isolated from of Lycium ruthenicum.</title>
        <authorList>
            <person name="Ma L."/>
        </authorList>
    </citation>
    <scope>NUCLEOTIDE SEQUENCE [LARGE SCALE GENOMIC DNA]</scope>
    <source>
        <strain evidence="3 4">TRM 66187</strain>
    </source>
</reference>
<keyword evidence="4" id="KW-1185">Reference proteome</keyword>
<keyword evidence="2" id="KW-0732">Signal</keyword>
<protein>
    <recommendedName>
        <fullName evidence="5">Secreted protein</fullName>
    </recommendedName>
</protein>
<feature type="chain" id="PRO_5045631246" description="Secreted protein" evidence="2">
    <location>
        <begin position="26"/>
        <end position="352"/>
    </location>
</feature>
<dbReference type="Proteomes" id="UP000621266">
    <property type="component" value="Unassembled WGS sequence"/>
</dbReference>
<feature type="region of interest" description="Disordered" evidence="1">
    <location>
        <begin position="56"/>
        <end position="78"/>
    </location>
</feature>
<evidence type="ECO:0000256" key="2">
    <source>
        <dbReference type="SAM" id="SignalP"/>
    </source>
</evidence>
<feature type="signal peptide" evidence="2">
    <location>
        <begin position="1"/>
        <end position="25"/>
    </location>
</feature>
<evidence type="ECO:0000313" key="4">
    <source>
        <dbReference type="Proteomes" id="UP000621266"/>
    </source>
</evidence>
<evidence type="ECO:0000256" key="1">
    <source>
        <dbReference type="SAM" id="MobiDB-lite"/>
    </source>
</evidence>
<comment type="caution">
    <text evidence="3">The sequence shown here is derived from an EMBL/GenBank/DDBJ whole genome shotgun (WGS) entry which is preliminary data.</text>
</comment>
<evidence type="ECO:0008006" key="5">
    <source>
        <dbReference type="Google" id="ProtNLM"/>
    </source>
</evidence>
<sequence length="352" mass="38386">MSGRRGAVGMVASLLLISSAGVAQADELPDGTTKPPRGDVQGNDLISSVSRTKIEIESPGGGTREVPTGRFTSSDPDWEPPACWYEPVMTPEQLKAGTEKLGREGGMGAVNAHEWWTDGLFVDHYKDGKPDDGVPGYDNYNLGKDGMWWRSVVREGHEDDVRAWDCDKVMFWADAGEIPDDPHTISPKILAEYAYDKIPVPETEVEMNPDGKQTVNLPTWMWLDETTFKPVEVTARLPGTGLWATTTAKPVSLHLDPGTKDVELHPSSGECRINDKGDIGAPYSKQDGEGDPPCGVTYLRSTPDGQRPYELKATLTWEIEWEGSGGTGGDLPDGTFDSTTPVTVREIQAINR</sequence>
<dbReference type="EMBL" id="WHPN01000392">
    <property type="protein sequence ID" value="KAF4406015.1"/>
    <property type="molecule type" value="Genomic_DNA"/>
</dbReference>
<accession>A0ABQ7FBM7</accession>
<name>A0ABQ7FBM7_9ACTN</name>
<evidence type="ECO:0000313" key="3">
    <source>
        <dbReference type="EMBL" id="KAF4406015.1"/>
    </source>
</evidence>
<proteinExistence type="predicted"/>
<organism evidence="3 4">
    <name type="scientific">Streptomyces lycii</name>
    <dbReference type="NCBI Taxonomy" id="2654337"/>
    <lineage>
        <taxon>Bacteria</taxon>
        <taxon>Bacillati</taxon>
        <taxon>Actinomycetota</taxon>
        <taxon>Actinomycetes</taxon>
        <taxon>Kitasatosporales</taxon>
        <taxon>Streptomycetaceae</taxon>
        <taxon>Streptomyces</taxon>
    </lineage>
</organism>